<gene>
    <name evidence="2" type="primary">ORF1a</name>
</gene>
<proteinExistence type="predicted"/>
<protein>
    <submittedName>
        <fullName evidence="2">Putative P1a protein</fullName>
    </submittedName>
</protein>
<evidence type="ECO:0000313" key="3">
    <source>
        <dbReference type="Proteomes" id="UP000290655"/>
    </source>
</evidence>
<feature type="compositionally biased region" description="Polar residues" evidence="1">
    <location>
        <begin position="224"/>
        <end position="237"/>
    </location>
</feature>
<sequence>MYTRDSRCGCGSFRGSSHNTMPSPTCAMGTWTTLKSLNGNFKPNSTTPRHRCCWRRSICRQCSKHLRSLGGQRQPDLLEPFLLFLSKHGLSVNWQMKLEPGKELTLVVTPQWMCPAPVPFLSQICPMKTSDSSYLTPSRQILNTLSCSPPGMKRKNPGYLSCLRAQKNISFKSRSQHSDKPTLLKTLRRLVPSSPVLAWITQCVSRRHLMLMRRRRAMGTLGGSSTPSRTGWPTSRNARPGERKPTFLLTRSAIGSVPLLRLLNSTPCVTLLKSQLGSIRTSTKMRGKTSGRRL</sequence>
<dbReference type="Proteomes" id="UP000290655">
    <property type="component" value="Segment"/>
</dbReference>
<dbReference type="KEGG" id="vg:41701551"/>
<accession>A0A2H4QXF3</accession>
<dbReference type="GeneID" id="41701551"/>
<organism evidence="2">
    <name type="scientific">Luteovirus sociomali</name>
    <dbReference type="NCBI Taxonomy" id="2054409"/>
    <lineage>
        <taxon>Viruses</taxon>
        <taxon>Riboviria</taxon>
        <taxon>Orthornavirae</taxon>
        <taxon>Kitrinoviricota</taxon>
        <taxon>Tolucaviricetes</taxon>
        <taxon>Tolivirales</taxon>
        <taxon>Tombusviridae</taxon>
        <taxon>Regressovirinae</taxon>
        <taxon>Luteovirus</taxon>
    </lineage>
</organism>
<name>A0A2H4QXF3_9TOMB</name>
<dbReference type="RefSeq" id="YP_009551924.1">
    <property type="nucleotide sequence ID" value="NC_040549.1"/>
</dbReference>
<reference evidence="2" key="1">
    <citation type="journal article" date="2017" name="Arch. Virol.">
        <title>Molecular characterization of a novel luteovirus infecting apple by next-generation sequencing.</title>
        <authorList>
            <person name="Shen P."/>
            <person name="Tian X."/>
            <person name="Zhang S."/>
            <person name="Ren F."/>
            <person name="Li P."/>
            <person name="Yu Y.Q."/>
            <person name="Li R."/>
            <person name="Zhou C."/>
            <person name="Cao M."/>
        </authorList>
    </citation>
    <scope>NUCLEOTIDE SEQUENCE [LARGE SCALE GENOMIC DNA]</scope>
    <source>
        <strain evidence="2">A68</strain>
    </source>
</reference>
<dbReference type="EMBL" id="MF580384">
    <property type="protein sequence ID" value="ATY36302.1"/>
    <property type="molecule type" value="Genomic_RNA"/>
</dbReference>
<keyword evidence="3" id="KW-1185">Reference proteome</keyword>
<feature type="region of interest" description="Disordered" evidence="1">
    <location>
        <begin position="219"/>
        <end position="244"/>
    </location>
</feature>
<evidence type="ECO:0000313" key="2">
    <source>
        <dbReference type="EMBL" id="ATY36302.1"/>
    </source>
</evidence>
<evidence type="ECO:0000256" key="1">
    <source>
        <dbReference type="SAM" id="MobiDB-lite"/>
    </source>
</evidence>